<accession>A0A8E2DNF5</accession>
<keyword evidence="9" id="KW-1185">Reference proteome</keyword>
<dbReference type="PROSITE" id="PS51314">
    <property type="entry name" value="VPS37_C"/>
    <property type="match status" value="1"/>
</dbReference>
<evidence type="ECO:0000256" key="6">
    <source>
        <dbReference type="PROSITE-ProRule" id="PRU00646"/>
    </source>
</evidence>
<dbReference type="Pfam" id="PF07200">
    <property type="entry name" value="Mod_r"/>
    <property type="match status" value="1"/>
</dbReference>
<evidence type="ECO:0000259" key="7">
    <source>
        <dbReference type="PROSITE" id="PS51314"/>
    </source>
</evidence>
<name>A0A8E2DNF5_9APHY</name>
<evidence type="ECO:0000313" key="9">
    <source>
        <dbReference type="Proteomes" id="UP000250043"/>
    </source>
</evidence>
<dbReference type="PANTHER" id="PTHR13678:SF2">
    <property type="entry name" value="VACUOLAR PROTEIN SORTING-ASSOCIATED PROTEIN 37A"/>
    <property type="match status" value="1"/>
</dbReference>
<dbReference type="GO" id="GO:0006612">
    <property type="term" value="P:protein targeting to membrane"/>
    <property type="evidence" value="ECO:0007669"/>
    <property type="project" value="TreeGrafter"/>
</dbReference>
<comment type="similarity">
    <text evidence="2">Belongs to the VPS37 family.</text>
</comment>
<dbReference type="OrthoDB" id="10260857at2759"/>
<evidence type="ECO:0000256" key="3">
    <source>
        <dbReference type="ARBA" id="ARBA00022448"/>
    </source>
</evidence>
<gene>
    <name evidence="8" type="ORF">OBBRIDRAFT_790880</name>
</gene>
<dbReference type="Gene3D" id="1.10.287.660">
    <property type="entry name" value="Helix hairpin bin"/>
    <property type="match status" value="1"/>
</dbReference>
<evidence type="ECO:0000256" key="5">
    <source>
        <dbReference type="ARBA" id="ARBA00022927"/>
    </source>
</evidence>
<sequence>MSSPLLNEFPELAHLSREDLEDLLADPTYFQAIFHSLDRVKALYQAQAELGMANEAIAKRNLELQDSLYKLRSDTKDAFDESKALEARWKEIEKEQREVYQRFSPQFLLMRLKHATIAQDDRSEARASAFVQASPSEPPATASANGKDIDDFVKEFKELRKVYHKRVMWGDRWAAGQVAWRDD</sequence>
<evidence type="ECO:0000256" key="1">
    <source>
        <dbReference type="ARBA" id="ARBA00004177"/>
    </source>
</evidence>
<organism evidence="8 9">
    <name type="scientific">Obba rivulosa</name>
    <dbReference type="NCBI Taxonomy" id="1052685"/>
    <lineage>
        <taxon>Eukaryota</taxon>
        <taxon>Fungi</taxon>
        <taxon>Dikarya</taxon>
        <taxon>Basidiomycota</taxon>
        <taxon>Agaricomycotina</taxon>
        <taxon>Agaricomycetes</taxon>
        <taxon>Polyporales</taxon>
        <taxon>Gelatoporiaceae</taxon>
        <taxon>Obba</taxon>
    </lineage>
</organism>
<evidence type="ECO:0000256" key="2">
    <source>
        <dbReference type="ARBA" id="ARBA00007617"/>
    </source>
</evidence>
<dbReference type="PANTHER" id="PTHR13678">
    <property type="entry name" value="VACUOLAR PROTEIN SORTING-ASSOCIATED PROTEIN 37"/>
    <property type="match status" value="1"/>
</dbReference>
<feature type="domain" description="VPS37 C-terminal" evidence="7">
    <location>
        <begin position="86"/>
        <end position="183"/>
    </location>
</feature>
<dbReference type="AlphaFoldDB" id="A0A8E2DNF5"/>
<protein>
    <recommendedName>
        <fullName evidence="7">VPS37 C-terminal domain-containing protein</fullName>
    </recommendedName>
</protein>
<dbReference type="InterPro" id="IPR037202">
    <property type="entry name" value="ESCRT_assembly_dom"/>
</dbReference>
<proteinExistence type="inferred from homology"/>
<dbReference type="GO" id="GO:0000813">
    <property type="term" value="C:ESCRT I complex"/>
    <property type="evidence" value="ECO:0007669"/>
    <property type="project" value="TreeGrafter"/>
</dbReference>
<evidence type="ECO:0000256" key="4">
    <source>
        <dbReference type="ARBA" id="ARBA00022753"/>
    </source>
</evidence>
<keyword evidence="5 6" id="KW-0653">Protein transport</keyword>
<dbReference type="SUPFAM" id="SSF140111">
    <property type="entry name" value="Endosomal sorting complex assembly domain"/>
    <property type="match status" value="1"/>
</dbReference>
<dbReference type="InterPro" id="IPR009851">
    <property type="entry name" value="Mod_r"/>
</dbReference>
<keyword evidence="3 6" id="KW-0813">Transport</keyword>
<reference evidence="8 9" key="1">
    <citation type="submission" date="2016-07" db="EMBL/GenBank/DDBJ databases">
        <title>Draft genome of the white-rot fungus Obba rivulosa 3A-2.</title>
        <authorList>
            <consortium name="DOE Joint Genome Institute"/>
            <person name="Miettinen O."/>
            <person name="Riley R."/>
            <person name="Acob R."/>
            <person name="Barry K."/>
            <person name="Cullen D."/>
            <person name="De Vries R."/>
            <person name="Hainaut M."/>
            <person name="Hatakka A."/>
            <person name="Henrissat B."/>
            <person name="Hilden K."/>
            <person name="Kuo R."/>
            <person name="Labutti K."/>
            <person name="Lipzen A."/>
            <person name="Makela M.R."/>
            <person name="Sandor L."/>
            <person name="Spatafora J.W."/>
            <person name="Grigoriev I.V."/>
            <person name="Hibbett D.S."/>
        </authorList>
    </citation>
    <scope>NUCLEOTIDE SEQUENCE [LARGE SCALE GENOMIC DNA]</scope>
    <source>
        <strain evidence="8 9">3A-2</strain>
    </source>
</reference>
<dbReference type="Proteomes" id="UP000250043">
    <property type="component" value="Unassembled WGS sequence"/>
</dbReference>
<keyword evidence="4" id="KW-0967">Endosome</keyword>
<dbReference type="EMBL" id="KV722363">
    <property type="protein sequence ID" value="OCH92859.1"/>
    <property type="molecule type" value="Genomic_DNA"/>
</dbReference>
<comment type="subcellular location">
    <subcellularLocation>
        <location evidence="1">Endosome</location>
    </subcellularLocation>
</comment>
<evidence type="ECO:0000313" key="8">
    <source>
        <dbReference type="EMBL" id="OCH92859.1"/>
    </source>
</evidence>
<dbReference type="InterPro" id="IPR029012">
    <property type="entry name" value="Helix_hairpin_bin_sf"/>
</dbReference>
<dbReference type="GO" id="GO:0006623">
    <property type="term" value="P:protein targeting to vacuole"/>
    <property type="evidence" value="ECO:0007669"/>
    <property type="project" value="TreeGrafter"/>
</dbReference>
<dbReference type="GO" id="GO:0043162">
    <property type="term" value="P:ubiquitin-dependent protein catabolic process via the multivesicular body sorting pathway"/>
    <property type="evidence" value="ECO:0007669"/>
    <property type="project" value="TreeGrafter"/>
</dbReference>